<name>A0ABR4HLI8_9EURO</name>
<protein>
    <submittedName>
        <fullName evidence="1">Uncharacterized protein</fullName>
    </submittedName>
</protein>
<dbReference type="PANTHER" id="PTHR35605:SF1">
    <property type="entry name" value="ECP2 EFFECTOR PROTEIN DOMAIN-CONTAINING PROTEIN-RELATED"/>
    <property type="match status" value="1"/>
</dbReference>
<organism evidence="1 2">
    <name type="scientific">Aspergillus cavernicola</name>
    <dbReference type="NCBI Taxonomy" id="176166"/>
    <lineage>
        <taxon>Eukaryota</taxon>
        <taxon>Fungi</taxon>
        <taxon>Dikarya</taxon>
        <taxon>Ascomycota</taxon>
        <taxon>Pezizomycotina</taxon>
        <taxon>Eurotiomycetes</taxon>
        <taxon>Eurotiomycetidae</taxon>
        <taxon>Eurotiales</taxon>
        <taxon>Aspergillaceae</taxon>
        <taxon>Aspergillus</taxon>
        <taxon>Aspergillus subgen. Nidulantes</taxon>
    </lineage>
</organism>
<comment type="caution">
    <text evidence="1">The sequence shown here is derived from an EMBL/GenBank/DDBJ whole genome shotgun (WGS) entry which is preliminary data.</text>
</comment>
<proteinExistence type="predicted"/>
<gene>
    <name evidence="1" type="ORF">BDW59DRAFT_166568</name>
</gene>
<reference evidence="1 2" key="1">
    <citation type="submission" date="2024-07" db="EMBL/GenBank/DDBJ databases">
        <title>Section-level genome sequencing and comparative genomics of Aspergillus sections Usti and Cavernicolus.</title>
        <authorList>
            <consortium name="Lawrence Berkeley National Laboratory"/>
            <person name="Nybo J.L."/>
            <person name="Vesth T.C."/>
            <person name="Theobald S."/>
            <person name="Frisvad J.C."/>
            <person name="Larsen T.O."/>
            <person name="Kjaerboelling I."/>
            <person name="Rothschild-Mancinelli K."/>
            <person name="Lyhne E.K."/>
            <person name="Kogle M.E."/>
            <person name="Barry K."/>
            <person name="Clum A."/>
            <person name="Na H."/>
            <person name="Ledsgaard L."/>
            <person name="Lin J."/>
            <person name="Lipzen A."/>
            <person name="Kuo A."/>
            <person name="Riley R."/>
            <person name="Mondo S."/>
            <person name="LaButti K."/>
            <person name="Haridas S."/>
            <person name="Pangalinan J."/>
            <person name="Salamov A.A."/>
            <person name="Simmons B.A."/>
            <person name="Magnuson J.K."/>
            <person name="Chen J."/>
            <person name="Drula E."/>
            <person name="Henrissat B."/>
            <person name="Wiebenga A."/>
            <person name="Lubbers R.J."/>
            <person name="Gomes A.C."/>
            <person name="Makela M.R."/>
            <person name="Stajich J."/>
            <person name="Grigoriev I.V."/>
            <person name="Mortensen U.H."/>
            <person name="De vries R.P."/>
            <person name="Baker S.E."/>
            <person name="Andersen M.R."/>
        </authorList>
    </citation>
    <scope>NUCLEOTIDE SEQUENCE [LARGE SCALE GENOMIC DNA]</scope>
    <source>
        <strain evidence="1 2">CBS 600.67</strain>
    </source>
</reference>
<keyword evidence="2" id="KW-1185">Reference proteome</keyword>
<accession>A0ABR4HLI8</accession>
<evidence type="ECO:0000313" key="1">
    <source>
        <dbReference type="EMBL" id="KAL2816029.1"/>
    </source>
</evidence>
<dbReference type="PANTHER" id="PTHR35605">
    <property type="entry name" value="ECP2 EFFECTOR PROTEIN DOMAIN-CONTAINING PROTEIN-RELATED"/>
    <property type="match status" value="1"/>
</dbReference>
<evidence type="ECO:0000313" key="2">
    <source>
        <dbReference type="Proteomes" id="UP001610335"/>
    </source>
</evidence>
<sequence length="185" mass="20582">MNMVFKTLTLASPNPSPLDGYDLIIPSWEVQFTPDSEPITLNGTIDWDKDFAGTEEEDALVERHFTSLEKGTNFPGAKYNCFGRWERVNSIPTRRGITYLRKVNGHPRAKAGPSTCARVSCSYKAGIYWCNNSKSSKTLNSFGSIADGAQVIVNKCHLGSGIQEYTAGQVFYKTDWNVIVQEVKC</sequence>
<dbReference type="Proteomes" id="UP001610335">
    <property type="component" value="Unassembled WGS sequence"/>
</dbReference>
<dbReference type="EMBL" id="JBFXLS010000106">
    <property type="protein sequence ID" value="KAL2816029.1"/>
    <property type="molecule type" value="Genomic_DNA"/>
</dbReference>